<dbReference type="Gene3D" id="3.30.70.260">
    <property type="match status" value="1"/>
</dbReference>
<dbReference type="PROSITE" id="PS51671">
    <property type="entry name" value="ACT"/>
    <property type="match status" value="1"/>
</dbReference>
<sequence length="439" mass="49772">MVINRCTPPFFCLDNRLAEIQIRTHDMQRTADYGIASYWYLKERVGKDEASPNSWRLSYREMVAWIEQLRQWQRELPQSADEFVEAVKGDIFQEQIFVFTPKGEVKDLPRGSTPLDMAYRIHTDIGDHCAGARIITNMDDSGRLVTRLVPLDYELKGGEIVDIVTSRTVHPTRDWLSFARTAAARNKIRRYLKTYEREINLQMGRERLDLTLKTMGAAGVNERIEELLQRLRSEDPAAGAALKKYATLDDIYVALGREDLQIEEIKKYLLPFLRKHGEIAQRKSGAHATIENEAASLVKLAQCCCPIPGDAIVGVLNPNKGMFVHRSDCRTLRRYRSNPNALVEVNWLQIEPENYLVPVTLIAHDRSGLLRDVAAVVADAGINMISVTSSTNTSLQKAVITATLEIAAAQGVIDQIERVLRRLRQVKNVVSVERALYTR</sequence>
<dbReference type="InterPro" id="IPR002912">
    <property type="entry name" value="ACT_dom"/>
</dbReference>
<dbReference type="SUPFAM" id="SSF81271">
    <property type="entry name" value="TGS-like"/>
    <property type="match status" value="1"/>
</dbReference>
<feature type="domain" description="ACT" evidence="2">
    <location>
        <begin position="358"/>
        <end position="437"/>
    </location>
</feature>
<dbReference type="InterPro" id="IPR012676">
    <property type="entry name" value="TGS-like"/>
</dbReference>
<feature type="domain" description="TGS" evidence="3">
    <location>
        <begin position="92"/>
        <end position="165"/>
    </location>
</feature>
<dbReference type="InterPro" id="IPR043519">
    <property type="entry name" value="NT_sf"/>
</dbReference>
<dbReference type="Pfam" id="PF13291">
    <property type="entry name" value="ACT_4"/>
    <property type="match status" value="1"/>
</dbReference>
<dbReference type="InterPro" id="IPR012675">
    <property type="entry name" value="Beta-grasp_dom_sf"/>
</dbReference>
<dbReference type="Gene3D" id="3.10.20.30">
    <property type="match status" value="1"/>
</dbReference>
<evidence type="ECO:0000313" key="4">
    <source>
        <dbReference type="EMBL" id="GHO92863.1"/>
    </source>
</evidence>
<dbReference type="AlphaFoldDB" id="A0A8J3II38"/>
<dbReference type="SUPFAM" id="SSF81301">
    <property type="entry name" value="Nucleotidyltransferase"/>
    <property type="match status" value="1"/>
</dbReference>
<organism evidence="4 5">
    <name type="scientific">Reticulibacter mediterranei</name>
    <dbReference type="NCBI Taxonomy" id="2778369"/>
    <lineage>
        <taxon>Bacteria</taxon>
        <taxon>Bacillati</taxon>
        <taxon>Chloroflexota</taxon>
        <taxon>Ktedonobacteria</taxon>
        <taxon>Ktedonobacterales</taxon>
        <taxon>Reticulibacteraceae</taxon>
        <taxon>Reticulibacter</taxon>
    </lineage>
</organism>
<evidence type="ECO:0000259" key="2">
    <source>
        <dbReference type="PROSITE" id="PS51671"/>
    </source>
</evidence>
<dbReference type="CDD" id="cd01668">
    <property type="entry name" value="TGS_RSH"/>
    <property type="match status" value="1"/>
</dbReference>
<evidence type="ECO:0008006" key="6">
    <source>
        <dbReference type="Google" id="ProtNLM"/>
    </source>
</evidence>
<dbReference type="PANTHER" id="PTHR43061">
    <property type="entry name" value="GTP DIPHOSPHOKINASE RSH1, CHLOROPLASTIC-RELATED"/>
    <property type="match status" value="1"/>
</dbReference>
<evidence type="ECO:0000313" key="5">
    <source>
        <dbReference type="Proteomes" id="UP000597444"/>
    </source>
</evidence>
<comment type="similarity">
    <text evidence="1">Belongs to the RelA/SpoT family.</text>
</comment>
<dbReference type="InterPro" id="IPR004095">
    <property type="entry name" value="TGS"/>
</dbReference>
<protein>
    <recommendedName>
        <fullName evidence="6">GTP pyrophosphokinase</fullName>
    </recommendedName>
</protein>
<dbReference type="Proteomes" id="UP000597444">
    <property type="component" value="Unassembled WGS sequence"/>
</dbReference>
<gene>
    <name evidence="4" type="ORF">KSF_029110</name>
</gene>
<dbReference type="InterPro" id="IPR033655">
    <property type="entry name" value="TGS_RelA/SpoT"/>
</dbReference>
<keyword evidence="5" id="KW-1185">Reference proteome</keyword>
<evidence type="ECO:0000256" key="1">
    <source>
        <dbReference type="ARBA" id="ARBA00007476"/>
    </source>
</evidence>
<dbReference type="CDD" id="cd04876">
    <property type="entry name" value="ACT_RelA-SpoT"/>
    <property type="match status" value="1"/>
</dbReference>
<comment type="caution">
    <text evidence="4">The sequence shown here is derived from an EMBL/GenBank/DDBJ whole genome shotgun (WGS) entry which is preliminary data.</text>
</comment>
<name>A0A8J3II38_9CHLR</name>
<proteinExistence type="inferred from homology"/>
<dbReference type="Pfam" id="PF02824">
    <property type="entry name" value="TGS"/>
    <property type="match status" value="1"/>
</dbReference>
<dbReference type="EMBL" id="BNJK01000001">
    <property type="protein sequence ID" value="GHO92863.1"/>
    <property type="molecule type" value="Genomic_DNA"/>
</dbReference>
<evidence type="ECO:0000259" key="3">
    <source>
        <dbReference type="PROSITE" id="PS51880"/>
    </source>
</evidence>
<dbReference type="InterPro" id="IPR045865">
    <property type="entry name" value="ACT-like_dom_sf"/>
</dbReference>
<dbReference type="SUPFAM" id="SSF55021">
    <property type="entry name" value="ACT-like"/>
    <property type="match status" value="1"/>
</dbReference>
<dbReference type="PANTHER" id="PTHR43061:SF1">
    <property type="entry name" value="GTP DIPHOSPHOKINASE RSH1, CHLOROPLASTIC-RELATED"/>
    <property type="match status" value="1"/>
</dbReference>
<accession>A0A8J3II38</accession>
<dbReference type="FunFam" id="3.10.20.30:FF:000002">
    <property type="entry name" value="GTP pyrophosphokinase (RelA/SpoT)"/>
    <property type="match status" value="1"/>
</dbReference>
<reference evidence="4" key="1">
    <citation type="submission" date="2020-10" db="EMBL/GenBank/DDBJ databases">
        <title>Taxonomic study of unclassified bacteria belonging to the class Ktedonobacteria.</title>
        <authorList>
            <person name="Yabe S."/>
            <person name="Wang C.M."/>
            <person name="Zheng Y."/>
            <person name="Sakai Y."/>
            <person name="Cavaletti L."/>
            <person name="Monciardini P."/>
            <person name="Donadio S."/>
        </authorList>
    </citation>
    <scope>NUCLEOTIDE SEQUENCE</scope>
    <source>
        <strain evidence="4">ID150040</strain>
    </source>
</reference>
<dbReference type="PROSITE" id="PS51880">
    <property type="entry name" value="TGS"/>
    <property type="match status" value="1"/>
</dbReference>
<dbReference type="RefSeq" id="WP_220203676.1">
    <property type="nucleotide sequence ID" value="NZ_BNJK01000001.1"/>
</dbReference>